<name>A0A1Q9BY08_SYMMI</name>
<gene>
    <name evidence="2" type="ORF">AK812_SmicGene44646</name>
</gene>
<keyword evidence="1" id="KW-0175">Coiled coil</keyword>
<dbReference type="OMA" id="RISRMEP"/>
<proteinExistence type="predicted"/>
<evidence type="ECO:0000256" key="1">
    <source>
        <dbReference type="SAM" id="Coils"/>
    </source>
</evidence>
<comment type="caution">
    <text evidence="2">The sequence shown here is derived from an EMBL/GenBank/DDBJ whole genome shotgun (WGS) entry which is preliminary data.</text>
</comment>
<feature type="coiled-coil region" evidence="1">
    <location>
        <begin position="319"/>
        <end position="346"/>
    </location>
</feature>
<reference evidence="2 3" key="1">
    <citation type="submission" date="2016-02" db="EMBL/GenBank/DDBJ databases">
        <title>Genome analysis of coral dinoflagellate symbionts highlights evolutionary adaptations to a symbiotic lifestyle.</title>
        <authorList>
            <person name="Aranda M."/>
            <person name="Li Y."/>
            <person name="Liew Y.J."/>
            <person name="Baumgarten S."/>
            <person name="Simakov O."/>
            <person name="Wilson M."/>
            <person name="Piel J."/>
            <person name="Ashoor H."/>
            <person name="Bougouffa S."/>
            <person name="Bajic V.B."/>
            <person name="Ryu T."/>
            <person name="Ravasi T."/>
            <person name="Bayer T."/>
            <person name="Micklem G."/>
            <person name="Kim H."/>
            <person name="Bhak J."/>
            <person name="Lajeunesse T.C."/>
            <person name="Voolstra C.R."/>
        </authorList>
    </citation>
    <scope>NUCLEOTIDE SEQUENCE [LARGE SCALE GENOMIC DNA]</scope>
    <source>
        <strain evidence="2 3">CCMP2467</strain>
    </source>
</reference>
<accession>A0A1Q9BY08</accession>
<dbReference type="OrthoDB" id="416685at2759"/>
<keyword evidence="3" id="KW-1185">Reference proteome</keyword>
<protein>
    <submittedName>
        <fullName evidence="2">Uncharacterized protein</fullName>
    </submittedName>
</protein>
<evidence type="ECO:0000313" key="2">
    <source>
        <dbReference type="EMBL" id="OLP75539.1"/>
    </source>
</evidence>
<organism evidence="2 3">
    <name type="scientific">Symbiodinium microadriaticum</name>
    <name type="common">Dinoflagellate</name>
    <name type="synonym">Zooxanthella microadriatica</name>
    <dbReference type="NCBI Taxonomy" id="2951"/>
    <lineage>
        <taxon>Eukaryota</taxon>
        <taxon>Sar</taxon>
        <taxon>Alveolata</taxon>
        <taxon>Dinophyceae</taxon>
        <taxon>Suessiales</taxon>
        <taxon>Symbiodiniaceae</taxon>
        <taxon>Symbiodinium</taxon>
    </lineage>
</organism>
<evidence type="ECO:0000313" key="3">
    <source>
        <dbReference type="Proteomes" id="UP000186817"/>
    </source>
</evidence>
<sequence length="453" mass="51112">MLFSCKHRADIFDIVTKHLCIVVGMATMSAAWPHFVPRVELDVELKTLADQMDQVFRRISRMEPCVTAIELKLEEVIDRCGGDSKVGALATQAELAAVEMRIGRQLANEVIEINMELEELRHVVADKTTVEGLKTEHSSRIYDLDNSVTELSKGLKEISSELQASVEQSRQTFATQADHRQSCEQHARVAAELAKRAGEAATSLQALEEARVLVAESVAACEGRVGQLECNGKVHDQCIDGLQTDLAGHEKRCWEAFASKTTVQQALSVASEAHTKLDFAMMDRATLRRTMTEEFDMLKKTIFRQQKAFRDMDEAVDCVNEHKQLIKRFREELRKQDKQIEDFAKRLDLQDRAFHQLAAEHQHDVDHLEDVCGSLQRSFNDQVSQCQATAESMSQSSTRISLDQMDKSLALRQSLDKLHEDHEHLRNAVLGVDVARRQELASFGNLLLKVQCC</sequence>
<dbReference type="Proteomes" id="UP000186817">
    <property type="component" value="Unassembled WGS sequence"/>
</dbReference>
<dbReference type="EMBL" id="LSRX01002420">
    <property type="protein sequence ID" value="OLP75539.1"/>
    <property type="molecule type" value="Genomic_DNA"/>
</dbReference>
<dbReference type="AlphaFoldDB" id="A0A1Q9BY08"/>